<protein>
    <submittedName>
        <fullName evidence="1">Uncharacterized protein</fullName>
    </submittedName>
</protein>
<accession>A0ACB9TLQ5</accession>
<organism evidence="1 2">
    <name type="scientific">Holotrichia oblita</name>
    <name type="common">Chafer beetle</name>
    <dbReference type="NCBI Taxonomy" id="644536"/>
    <lineage>
        <taxon>Eukaryota</taxon>
        <taxon>Metazoa</taxon>
        <taxon>Ecdysozoa</taxon>
        <taxon>Arthropoda</taxon>
        <taxon>Hexapoda</taxon>
        <taxon>Insecta</taxon>
        <taxon>Pterygota</taxon>
        <taxon>Neoptera</taxon>
        <taxon>Endopterygota</taxon>
        <taxon>Coleoptera</taxon>
        <taxon>Polyphaga</taxon>
        <taxon>Scarabaeiformia</taxon>
        <taxon>Scarabaeidae</taxon>
        <taxon>Melolonthinae</taxon>
        <taxon>Holotrichia</taxon>
    </lineage>
</organism>
<dbReference type="EMBL" id="CM043016">
    <property type="protein sequence ID" value="KAI4467703.1"/>
    <property type="molecule type" value="Genomic_DNA"/>
</dbReference>
<name>A0ACB9TLQ5_HOLOL</name>
<sequence>MELTKSCFSNREQSYYRKLRNQYKRFLEEDRRRQERNERIMRILERTESRAAILAAKTERFEFLRQQYQAYLQRIFFSTKHTCESAQTPHIPEVSIILEEKPDLNNYGVLSKTSHGDNFEGINHPAHLYEHPIVRKALSGNKGDGTLHPKADVVKQYLRSLSSPISGEEVLKATRSSEKISPLHTSELADSNSDCLYKDDYPYYKTNAGNIADQIINSINSRPKLSSPYHDRFATSPHHLDQNRSKLSEKTFCSTTYSPKRSVEKINYDVEVFNEKDLRYKFPKDEMQFPSKSKEISKRSEVSFQKFSGEKDNRIFASEIPKISVEEMEDDDGKMVTVDDEVLETSDLKERRFINESYQVNDTETDADEHHGMDKVQIGDHIEYGTIPPLDDSAQEPVKDDHEIIEKSEIEDISEETDEKGKSAISDEKYIVTTDKLHDKNTVNKDISQYHQIVKEYQEPEQDITAVALADYEDPQYREHNNQPTLDYQDEPLTGQYTELNACDNMESKFQNDHYDINVHDTGATNIEPQQVVLEKDVDRDDNDRVVHEIMQHVKDNNESKQFIAKNVEKYDDRNQTEAHNKNGEQVPNQKNSDHFATELEDNQLPILHNKDAKAAEQPTVQHHEQNQPVTQYDERDDADMQYDEQGRPLIQYDEKGQPLMQYDEKDQHLMHYNKEDVSIMQYDEKGQPLIQYDERGQPITQYDQDGQFIYQYDQNGQPIMQYDDNGQPLIQYDENGQPIMQYDDRSQPTLQYDEQGQPIMQYDENGQPIMQYDTNGQPILQYNYDENGQPLMYDQQGQPMYQYENQEYYAENQMYNAQQYSEEPQTVTEHPSKDEVPPKEEKQSNSTEKAKDSSKQQLSQNITETNSNAEISSKEELPVNSSKQQPPQPTSPDNEKKINRSEKSKDNSNQQNLKQNSPNKEKKANVMDMLDTDTESIRQESKVSNDSDFDFSSK</sequence>
<gene>
    <name evidence="1" type="ORF">MML48_2g00015767</name>
</gene>
<reference evidence="1" key="1">
    <citation type="submission" date="2022-04" db="EMBL/GenBank/DDBJ databases">
        <title>Chromosome-scale genome assembly of Holotrichia oblita Faldermann.</title>
        <authorList>
            <person name="Rongchong L."/>
        </authorList>
    </citation>
    <scope>NUCLEOTIDE SEQUENCE</scope>
    <source>
        <strain evidence="1">81SQS9</strain>
    </source>
</reference>
<evidence type="ECO:0000313" key="1">
    <source>
        <dbReference type="EMBL" id="KAI4467703.1"/>
    </source>
</evidence>
<dbReference type="Proteomes" id="UP001056778">
    <property type="component" value="Chromosome 2"/>
</dbReference>
<keyword evidence="2" id="KW-1185">Reference proteome</keyword>
<evidence type="ECO:0000313" key="2">
    <source>
        <dbReference type="Proteomes" id="UP001056778"/>
    </source>
</evidence>
<comment type="caution">
    <text evidence="1">The sequence shown here is derived from an EMBL/GenBank/DDBJ whole genome shotgun (WGS) entry which is preliminary data.</text>
</comment>
<proteinExistence type="predicted"/>